<evidence type="ECO:0000313" key="8">
    <source>
        <dbReference type="Proteomes" id="UP000029622"/>
    </source>
</evidence>
<proteinExistence type="inferred from homology"/>
<evidence type="ECO:0000256" key="5">
    <source>
        <dbReference type="ARBA" id="ARBA00023004"/>
    </source>
</evidence>
<dbReference type="InterPro" id="IPR002742">
    <property type="entry name" value="Desulfoferrodoxin_Fe-bd_dom"/>
</dbReference>
<keyword evidence="2" id="KW-0813">Transport</keyword>
<gene>
    <name evidence="7" type="ORF">Y919_11060</name>
</gene>
<dbReference type="InterPro" id="IPR036073">
    <property type="entry name" value="Desulfoferrodoxin_Fe-bd_dom_sf"/>
</dbReference>
<evidence type="ECO:0000256" key="3">
    <source>
        <dbReference type="ARBA" id="ARBA00022723"/>
    </source>
</evidence>
<evidence type="ECO:0000259" key="6">
    <source>
        <dbReference type="Pfam" id="PF01880"/>
    </source>
</evidence>
<dbReference type="Proteomes" id="UP000029622">
    <property type="component" value="Unassembled WGS sequence"/>
</dbReference>
<dbReference type="PANTHER" id="PTHR36541">
    <property type="entry name" value="SUPEROXIDE REDUCTASE-RELATED"/>
    <property type="match status" value="1"/>
</dbReference>
<accession>A0A096BFW1</accession>
<evidence type="ECO:0000256" key="1">
    <source>
        <dbReference type="ARBA" id="ARBA00005941"/>
    </source>
</evidence>
<comment type="caution">
    <text evidence="7">The sequence shown here is derived from an EMBL/GenBank/DDBJ whole genome shotgun (WGS) entry which is preliminary data.</text>
</comment>
<dbReference type="EMBL" id="AZTB01000076">
    <property type="protein sequence ID" value="KGG79598.1"/>
    <property type="molecule type" value="Genomic_DNA"/>
</dbReference>
<name>A0A096BFW1_9FIRM</name>
<dbReference type="RefSeq" id="WP_035164779.1">
    <property type="nucleotide sequence ID" value="NZ_AZTB01000076.1"/>
</dbReference>
<evidence type="ECO:0000256" key="4">
    <source>
        <dbReference type="ARBA" id="ARBA00022982"/>
    </source>
</evidence>
<dbReference type="PANTHER" id="PTHR36541:SF1">
    <property type="entry name" value="SUPEROXIDE REDUCTASE-RELATED"/>
    <property type="match status" value="1"/>
</dbReference>
<organism evidence="7 8">
    <name type="scientific">Caloranaerobacter azorensis H53214</name>
    <dbReference type="NCBI Taxonomy" id="1156417"/>
    <lineage>
        <taxon>Bacteria</taxon>
        <taxon>Bacillati</taxon>
        <taxon>Bacillota</taxon>
        <taxon>Tissierellia</taxon>
        <taxon>Tissierellales</taxon>
        <taxon>Thermohalobacteraceae</taxon>
        <taxon>Caloranaerobacter</taxon>
    </lineage>
</organism>
<dbReference type="InterPro" id="IPR051233">
    <property type="entry name" value="Desulfoferrodoxin_SOR"/>
</dbReference>
<reference evidence="7 8" key="1">
    <citation type="submission" date="2013-12" db="EMBL/GenBank/DDBJ databases">
        <title>Draft genome sequence of Caloranaerobacter sp. H53214.</title>
        <authorList>
            <person name="Jiang L.J."/>
            <person name="Shao Z.Z."/>
            <person name="Long M.N."/>
        </authorList>
    </citation>
    <scope>NUCLEOTIDE SEQUENCE [LARGE SCALE GENOMIC DNA]</scope>
    <source>
        <strain evidence="7 8">H53214</strain>
    </source>
</reference>
<sequence>MKSLGQLLQSGDWKGEKHVPVIQIPENIKSNEEIEIKVSVGEEIKHPNTLEHHISWIKVLYLPEGSKFPVELGTFNFTAHGENSILNEPIVVTHVKLDKSGTIYALSYCNLHGLWENSKEIKVQE</sequence>
<dbReference type="Pfam" id="PF01880">
    <property type="entry name" value="Desulfoferrodox"/>
    <property type="match status" value="1"/>
</dbReference>
<comment type="similarity">
    <text evidence="1">Belongs to the desulfoferrodoxin family.</text>
</comment>
<keyword evidence="5" id="KW-0408">Iron</keyword>
<dbReference type="STRING" id="1156417.Y919_11060"/>
<protein>
    <submittedName>
        <fullName evidence="7">Superoxide reductase</fullName>
    </submittedName>
</protein>
<dbReference type="GO" id="GO:0016491">
    <property type="term" value="F:oxidoreductase activity"/>
    <property type="evidence" value="ECO:0007669"/>
    <property type="project" value="InterPro"/>
</dbReference>
<feature type="domain" description="Desulfoferrodoxin ferrous iron-binding" evidence="6">
    <location>
        <begin position="11"/>
        <end position="117"/>
    </location>
</feature>
<dbReference type="GO" id="GO:0005506">
    <property type="term" value="F:iron ion binding"/>
    <property type="evidence" value="ECO:0007669"/>
    <property type="project" value="InterPro"/>
</dbReference>
<evidence type="ECO:0000313" key="7">
    <source>
        <dbReference type="EMBL" id="KGG79598.1"/>
    </source>
</evidence>
<keyword evidence="4" id="KW-0249">Electron transport</keyword>
<dbReference type="Gene3D" id="2.60.40.730">
    <property type="entry name" value="SOR catalytic domain"/>
    <property type="match status" value="1"/>
</dbReference>
<dbReference type="AlphaFoldDB" id="A0A096BFW1"/>
<keyword evidence="3" id="KW-0479">Metal-binding</keyword>
<dbReference type="SUPFAM" id="SSF49367">
    <property type="entry name" value="Superoxide reductase-like"/>
    <property type="match status" value="1"/>
</dbReference>
<dbReference type="NCBIfam" id="TIGR00332">
    <property type="entry name" value="neela_ferrous"/>
    <property type="match status" value="1"/>
</dbReference>
<dbReference type="CDD" id="cd03172">
    <property type="entry name" value="SORL_classII"/>
    <property type="match status" value="1"/>
</dbReference>
<evidence type="ECO:0000256" key="2">
    <source>
        <dbReference type="ARBA" id="ARBA00022448"/>
    </source>
</evidence>